<dbReference type="OrthoDB" id="428577at2759"/>
<dbReference type="AlphaFoldDB" id="A0A8X6QSB9"/>
<dbReference type="GO" id="GO:0005840">
    <property type="term" value="C:ribosome"/>
    <property type="evidence" value="ECO:0007669"/>
    <property type="project" value="UniProtKB-KW"/>
</dbReference>
<dbReference type="Gene3D" id="3.10.20.90">
    <property type="entry name" value="Phosphatidylinositol 3-kinase Catalytic Subunit, Chain A, domain 1"/>
    <property type="match status" value="1"/>
</dbReference>
<accession>A0A8X6QSB9</accession>
<dbReference type="InterPro" id="IPR050158">
    <property type="entry name" value="Ubiquitin_ubiquitin-like"/>
</dbReference>
<dbReference type="Proteomes" id="UP000887013">
    <property type="component" value="Unassembled WGS sequence"/>
</dbReference>
<dbReference type="SUPFAM" id="SSF54236">
    <property type="entry name" value="Ubiquitin-like"/>
    <property type="match status" value="1"/>
</dbReference>
<sequence>MQLFVKTLTGKSITIEVESSDTVEKVKELIRDKEGIPPNQQRLIFSGKQLEDSRTISDYNIQKESTLHLVLRLRGG</sequence>
<reference evidence="4" key="1">
    <citation type="submission" date="2020-08" db="EMBL/GenBank/DDBJ databases">
        <title>Multicomponent nature underlies the extraordinary mechanical properties of spider dragline silk.</title>
        <authorList>
            <person name="Kono N."/>
            <person name="Nakamura H."/>
            <person name="Mori M."/>
            <person name="Yoshida Y."/>
            <person name="Ohtoshi R."/>
            <person name="Malay A.D."/>
            <person name="Moran D.A.P."/>
            <person name="Tomita M."/>
            <person name="Numata K."/>
            <person name="Arakawa K."/>
        </authorList>
    </citation>
    <scope>NUCLEOTIDE SEQUENCE</scope>
</reference>
<dbReference type="Pfam" id="PF00240">
    <property type="entry name" value="ubiquitin"/>
    <property type="match status" value="1"/>
</dbReference>
<dbReference type="InterPro" id="IPR019956">
    <property type="entry name" value="Ubiquitin_dom"/>
</dbReference>
<organism evidence="4 5">
    <name type="scientific">Nephila pilipes</name>
    <name type="common">Giant wood spider</name>
    <name type="synonym">Nephila maculata</name>
    <dbReference type="NCBI Taxonomy" id="299642"/>
    <lineage>
        <taxon>Eukaryota</taxon>
        <taxon>Metazoa</taxon>
        <taxon>Ecdysozoa</taxon>
        <taxon>Arthropoda</taxon>
        <taxon>Chelicerata</taxon>
        <taxon>Arachnida</taxon>
        <taxon>Araneae</taxon>
        <taxon>Araneomorphae</taxon>
        <taxon>Entelegynae</taxon>
        <taxon>Araneoidea</taxon>
        <taxon>Nephilidae</taxon>
        <taxon>Nephila</taxon>
    </lineage>
</organism>
<comment type="similarity">
    <text evidence="1">Belongs to the ubiquitin family.</text>
</comment>
<dbReference type="PANTHER" id="PTHR10666">
    <property type="entry name" value="UBIQUITIN"/>
    <property type="match status" value="1"/>
</dbReference>
<keyword evidence="4" id="KW-0687">Ribonucleoprotein</keyword>
<dbReference type="InterPro" id="IPR029071">
    <property type="entry name" value="Ubiquitin-like_domsf"/>
</dbReference>
<keyword evidence="5" id="KW-1185">Reference proteome</keyword>
<dbReference type="FunFam" id="3.10.20.90:FF:000009">
    <property type="entry name" value="Ubiquitin-60S ribosomal protein"/>
    <property type="match status" value="1"/>
</dbReference>
<evidence type="ECO:0000256" key="2">
    <source>
        <dbReference type="ARBA" id="ARBA00022499"/>
    </source>
</evidence>
<evidence type="ECO:0000259" key="3">
    <source>
        <dbReference type="PROSITE" id="PS50053"/>
    </source>
</evidence>
<dbReference type="EMBL" id="BMAW01084773">
    <property type="protein sequence ID" value="GFU40148.1"/>
    <property type="molecule type" value="Genomic_DNA"/>
</dbReference>
<dbReference type="SMART" id="SM00213">
    <property type="entry name" value="UBQ"/>
    <property type="match status" value="1"/>
</dbReference>
<protein>
    <submittedName>
        <fullName evidence="4">Ubiquitin-60S ribosomal protein L40</fullName>
    </submittedName>
</protein>
<evidence type="ECO:0000313" key="5">
    <source>
        <dbReference type="Proteomes" id="UP000887013"/>
    </source>
</evidence>
<evidence type="ECO:0000313" key="4">
    <source>
        <dbReference type="EMBL" id="GFU40148.1"/>
    </source>
</evidence>
<evidence type="ECO:0000256" key="1">
    <source>
        <dbReference type="ARBA" id="ARBA00008430"/>
    </source>
</evidence>
<dbReference type="PROSITE" id="PS50053">
    <property type="entry name" value="UBIQUITIN_2"/>
    <property type="match status" value="1"/>
</dbReference>
<feature type="domain" description="Ubiquitin-like" evidence="3">
    <location>
        <begin position="1"/>
        <end position="76"/>
    </location>
</feature>
<dbReference type="PROSITE" id="PS00299">
    <property type="entry name" value="UBIQUITIN_1"/>
    <property type="match status" value="1"/>
</dbReference>
<gene>
    <name evidence="4" type="ORF">NPIL_271071</name>
</gene>
<proteinExistence type="inferred from homology"/>
<keyword evidence="2" id="KW-1017">Isopeptide bond</keyword>
<comment type="caution">
    <text evidence="4">The sequence shown here is derived from an EMBL/GenBank/DDBJ whole genome shotgun (WGS) entry which is preliminary data.</text>
</comment>
<dbReference type="InterPro" id="IPR019954">
    <property type="entry name" value="Ubiquitin_CS"/>
</dbReference>
<name>A0A8X6QSB9_NEPPI</name>
<keyword evidence="4" id="KW-0689">Ribosomal protein</keyword>
<dbReference type="InterPro" id="IPR000626">
    <property type="entry name" value="Ubiquitin-like_dom"/>
</dbReference>
<dbReference type="PRINTS" id="PR00348">
    <property type="entry name" value="UBIQUITIN"/>
</dbReference>